<dbReference type="RefSeq" id="WP_139798954.1">
    <property type="nucleotide sequence ID" value="NZ_FWXD01000029.1"/>
</dbReference>
<evidence type="ECO:0000313" key="2">
    <source>
        <dbReference type="EMBL" id="SMC29089.1"/>
    </source>
</evidence>
<sequence>MRLNQRLMAILLGGLIFTQLAANAAPSNLYLVRNFDTDPNNEFVLEQLNAEDQHYWQQLCRTHGQFWIHGIARAFNCRSQSKGDEAYTHLIIHFQPPRPQQPSSARYSHADSFWGVISTQPLPAQHWQSHMASPEEFARYSSWSRLQGKIRKAELIRRHVTVVETTQPQRKFVILPYVYIHDRGCAPDGEYCDELYYGVFLEHNGKPQRVFTSRTDHLYLLDDLDGDGVPELLQLPSCDGSCAEVVKFYPHAGTLAEWSQ</sequence>
<feature type="signal peptide" evidence="1">
    <location>
        <begin position="1"/>
        <end position="24"/>
    </location>
</feature>
<accession>A0A1W1XYQ0</accession>
<evidence type="ECO:0008006" key="4">
    <source>
        <dbReference type="Google" id="ProtNLM"/>
    </source>
</evidence>
<dbReference type="EMBL" id="FWXD01000029">
    <property type="protein sequence ID" value="SMC29089.1"/>
    <property type="molecule type" value="Genomic_DNA"/>
</dbReference>
<feature type="chain" id="PRO_5010692420" description="Repeat domain-containing protein" evidence="1">
    <location>
        <begin position="25"/>
        <end position="260"/>
    </location>
</feature>
<dbReference type="Proteomes" id="UP000192761">
    <property type="component" value="Unassembled WGS sequence"/>
</dbReference>
<protein>
    <recommendedName>
        <fullName evidence="4">Repeat domain-containing protein</fullName>
    </recommendedName>
</protein>
<organism evidence="2 3">
    <name type="scientific">Andreprevotia lacus DSM 23236</name>
    <dbReference type="NCBI Taxonomy" id="1121001"/>
    <lineage>
        <taxon>Bacteria</taxon>
        <taxon>Pseudomonadati</taxon>
        <taxon>Pseudomonadota</taxon>
        <taxon>Betaproteobacteria</taxon>
        <taxon>Neisseriales</taxon>
        <taxon>Chitinibacteraceae</taxon>
        <taxon>Andreprevotia</taxon>
    </lineage>
</organism>
<name>A0A1W1XYQ0_9NEIS</name>
<evidence type="ECO:0000256" key="1">
    <source>
        <dbReference type="SAM" id="SignalP"/>
    </source>
</evidence>
<evidence type="ECO:0000313" key="3">
    <source>
        <dbReference type="Proteomes" id="UP000192761"/>
    </source>
</evidence>
<keyword evidence="3" id="KW-1185">Reference proteome</keyword>
<proteinExistence type="predicted"/>
<keyword evidence="1" id="KW-0732">Signal</keyword>
<reference evidence="2 3" key="1">
    <citation type="submission" date="2017-04" db="EMBL/GenBank/DDBJ databases">
        <authorList>
            <person name="Afonso C.L."/>
            <person name="Miller P.J."/>
            <person name="Scott M.A."/>
            <person name="Spackman E."/>
            <person name="Goraichik I."/>
            <person name="Dimitrov K.M."/>
            <person name="Suarez D.L."/>
            <person name="Swayne D.E."/>
        </authorList>
    </citation>
    <scope>NUCLEOTIDE SEQUENCE [LARGE SCALE GENOMIC DNA]</scope>
    <source>
        <strain evidence="2 3">DSM 23236</strain>
    </source>
</reference>
<gene>
    <name evidence="2" type="ORF">SAMN02745857_03591</name>
</gene>
<dbReference type="AlphaFoldDB" id="A0A1W1XYQ0"/>
<dbReference type="STRING" id="1121001.SAMN02745857_03591"/>